<feature type="DNA-binding region" description="H-T-H motif" evidence="2">
    <location>
        <begin position="37"/>
        <end position="56"/>
    </location>
</feature>
<dbReference type="PRINTS" id="PR00455">
    <property type="entry name" value="HTHTETR"/>
</dbReference>
<dbReference type="PROSITE" id="PS50977">
    <property type="entry name" value="HTH_TETR_2"/>
    <property type="match status" value="1"/>
</dbReference>
<organism evidence="4 5">
    <name type="scientific">Paenibacillus allorhizoplanae</name>
    <dbReference type="NCBI Taxonomy" id="2905648"/>
    <lineage>
        <taxon>Bacteria</taxon>
        <taxon>Bacillati</taxon>
        <taxon>Bacillota</taxon>
        <taxon>Bacilli</taxon>
        <taxon>Bacillales</taxon>
        <taxon>Paenibacillaceae</taxon>
        <taxon>Paenibacillus</taxon>
    </lineage>
</organism>
<keyword evidence="5" id="KW-1185">Reference proteome</keyword>
<evidence type="ECO:0000313" key="4">
    <source>
        <dbReference type="EMBL" id="CAH1223327.1"/>
    </source>
</evidence>
<dbReference type="EMBL" id="CAKMMW010000022">
    <property type="protein sequence ID" value="CAH1223327.1"/>
    <property type="molecule type" value="Genomic_DNA"/>
</dbReference>
<reference evidence="4" key="1">
    <citation type="submission" date="2022-01" db="EMBL/GenBank/DDBJ databases">
        <authorList>
            <person name="Criscuolo A."/>
        </authorList>
    </citation>
    <scope>NUCLEOTIDE SEQUENCE</scope>
    <source>
        <strain evidence="4">CIP111891</strain>
    </source>
</reference>
<evidence type="ECO:0000256" key="2">
    <source>
        <dbReference type="PROSITE-ProRule" id="PRU00335"/>
    </source>
</evidence>
<dbReference type="InterPro" id="IPR036271">
    <property type="entry name" value="Tet_transcr_reg_TetR-rel_C_sf"/>
</dbReference>
<feature type="domain" description="HTH tetR-type" evidence="3">
    <location>
        <begin position="14"/>
        <end position="74"/>
    </location>
</feature>
<comment type="caution">
    <text evidence="4">The sequence shown here is derived from an EMBL/GenBank/DDBJ whole genome shotgun (WGS) entry which is preliminary data.</text>
</comment>
<dbReference type="InterPro" id="IPR001647">
    <property type="entry name" value="HTH_TetR"/>
</dbReference>
<name>A0ABN8H4F5_9BACL</name>
<dbReference type="InterPro" id="IPR009057">
    <property type="entry name" value="Homeodomain-like_sf"/>
</dbReference>
<gene>
    <name evidence="4" type="primary">betI_1</name>
    <name evidence="4" type="ORF">PAECIP111891_05497</name>
</gene>
<keyword evidence="1 2" id="KW-0238">DNA-binding</keyword>
<proteinExistence type="predicted"/>
<dbReference type="SUPFAM" id="SSF48498">
    <property type="entry name" value="Tetracyclin repressor-like, C-terminal domain"/>
    <property type="match status" value="1"/>
</dbReference>
<dbReference type="Proteomes" id="UP000838821">
    <property type="component" value="Unassembled WGS sequence"/>
</dbReference>
<protein>
    <submittedName>
        <fullName evidence="4">HTH-type transcriptional regulator BetI</fullName>
    </submittedName>
</protein>
<evidence type="ECO:0000259" key="3">
    <source>
        <dbReference type="PROSITE" id="PS50977"/>
    </source>
</evidence>
<sequence>MPRLKEDQLHKIYEERKQQITSAAVKIFAQRGLPGTKISMITAEAGVSHGLFYHYFKTKEELFTSLVREAIEASMQEMDNLSQLTGSPIEKIKILTQGMLDESGAPYFMLLHRARNFEEVPEEVSQLIQKYPVDVYVKRLLPLFEEGQQRGEVTDGDLEELIASYLTILSGVMVLGKGYVTPQVDTLLRFVEKR</sequence>
<evidence type="ECO:0000256" key="1">
    <source>
        <dbReference type="ARBA" id="ARBA00023125"/>
    </source>
</evidence>
<dbReference type="Gene3D" id="1.10.357.10">
    <property type="entry name" value="Tetracycline Repressor, domain 2"/>
    <property type="match status" value="1"/>
</dbReference>
<evidence type="ECO:0000313" key="5">
    <source>
        <dbReference type="Proteomes" id="UP000838821"/>
    </source>
</evidence>
<dbReference type="InterPro" id="IPR050109">
    <property type="entry name" value="HTH-type_TetR-like_transc_reg"/>
</dbReference>
<dbReference type="Pfam" id="PF00440">
    <property type="entry name" value="TetR_N"/>
    <property type="match status" value="1"/>
</dbReference>
<dbReference type="SUPFAM" id="SSF46689">
    <property type="entry name" value="Homeodomain-like"/>
    <property type="match status" value="1"/>
</dbReference>
<dbReference type="RefSeq" id="WP_236291620.1">
    <property type="nucleotide sequence ID" value="NZ_CAKMMW010000022.1"/>
</dbReference>
<accession>A0ABN8H4F5</accession>
<dbReference type="PANTHER" id="PTHR30055">
    <property type="entry name" value="HTH-TYPE TRANSCRIPTIONAL REGULATOR RUTR"/>
    <property type="match status" value="1"/>
</dbReference>